<dbReference type="GO" id="GO:0005634">
    <property type="term" value="C:nucleus"/>
    <property type="evidence" value="ECO:0007669"/>
    <property type="project" value="UniProtKB-SubCell"/>
</dbReference>
<dbReference type="InterPro" id="IPR000953">
    <property type="entry name" value="Chromo/chromo_shadow_dom"/>
</dbReference>
<gene>
    <name evidence="7" type="ORF">D0Y65_046603</name>
</gene>
<dbReference type="InterPro" id="IPR027417">
    <property type="entry name" value="P-loop_NTPase"/>
</dbReference>
<protein>
    <submittedName>
        <fullName evidence="7">CHD3-type chromatin-remodeling factor PICKLE</fullName>
    </submittedName>
</protein>
<comment type="caution">
    <text evidence="7">The sequence shown here is derived from an EMBL/GenBank/DDBJ whole genome shotgun (WGS) entry which is preliminary data.</text>
</comment>
<dbReference type="Gene3D" id="2.40.50.40">
    <property type="match status" value="1"/>
</dbReference>
<evidence type="ECO:0000256" key="4">
    <source>
        <dbReference type="ARBA" id="ARBA00023242"/>
    </source>
</evidence>
<evidence type="ECO:0000256" key="1">
    <source>
        <dbReference type="ARBA" id="ARBA00004123"/>
    </source>
</evidence>
<keyword evidence="3" id="KW-0067">ATP-binding</keyword>
<dbReference type="Proteomes" id="UP000289340">
    <property type="component" value="Chromosome 17"/>
</dbReference>
<dbReference type="InterPro" id="IPR014001">
    <property type="entry name" value="Helicase_ATP-bd"/>
</dbReference>
<dbReference type="GO" id="GO:0000785">
    <property type="term" value="C:chromatin"/>
    <property type="evidence" value="ECO:0007669"/>
    <property type="project" value="TreeGrafter"/>
</dbReference>
<keyword evidence="2" id="KW-0547">Nucleotide-binding</keyword>
<dbReference type="PANTHER" id="PTHR45623:SF17">
    <property type="entry name" value="CHROMODOMAIN-HELICASE-DNA-BINDING PROTEIN 3-RELATED"/>
    <property type="match status" value="1"/>
</dbReference>
<dbReference type="SMART" id="SM00487">
    <property type="entry name" value="DEXDc"/>
    <property type="match status" value="1"/>
</dbReference>
<dbReference type="AlphaFoldDB" id="A0A445GA50"/>
<reference evidence="7 8" key="1">
    <citation type="submission" date="2018-09" db="EMBL/GenBank/DDBJ databases">
        <title>A high-quality reference genome of wild soybean provides a powerful tool to mine soybean genomes.</title>
        <authorList>
            <person name="Xie M."/>
            <person name="Chung C.Y.L."/>
            <person name="Li M.-W."/>
            <person name="Wong F.-L."/>
            <person name="Chan T.-F."/>
            <person name="Lam H.-M."/>
        </authorList>
    </citation>
    <scope>NUCLEOTIDE SEQUENCE [LARGE SCALE GENOMIC DNA]</scope>
    <source>
        <strain evidence="8">cv. W05</strain>
        <tissue evidence="7">Hypocotyl of etiolated seedlings</tissue>
    </source>
</reference>
<sequence>MEKDFEIPFQCSSSLGHDDKKEYLVKWKELPYDECYWELKSDISAFQTEIERFNTFKSRSRKLLSSKKKRSVEDDAELNKQQKEFLQYEHSLQFLSGGALHSYQLEGLNFLRFSWSKQTHVILADEMGLGKTIQSIAFLASLFEENVSPHLVVAPLSTLRNWEREFATWAPQMNVVMYFGSAKARAFIREYEFYFPKNQKRIKKKKSRQIVNESKQERIKFDVLLTSYEIINSDTSSLKHIKWECMIVDEGHRLKNKDSKLFSSLKQYSSKHRVLLTGTPLQNNLDELFMLMHFLDAGKFGSLEEFQEEFKDINREEQILRLHKMLAPHLLRSDVGLPNTPLHKCLPKQVSLLE</sequence>
<dbReference type="SUPFAM" id="SSF54160">
    <property type="entry name" value="Chromo domain-like"/>
    <property type="match status" value="1"/>
</dbReference>
<evidence type="ECO:0000259" key="6">
    <source>
        <dbReference type="PROSITE" id="PS51192"/>
    </source>
</evidence>
<feature type="domain" description="Helicase ATP-binding" evidence="6">
    <location>
        <begin position="112"/>
        <end position="298"/>
    </location>
</feature>
<evidence type="ECO:0000256" key="3">
    <source>
        <dbReference type="ARBA" id="ARBA00022840"/>
    </source>
</evidence>
<dbReference type="PROSITE" id="PS50013">
    <property type="entry name" value="CHROMO_2"/>
    <property type="match status" value="1"/>
</dbReference>
<comment type="subcellular location">
    <subcellularLocation>
        <location evidence="1">Nucleus</location>
    </subcellularLocation>
</comment>
<dbReference type="SUPFAM" id="SSF52540">
    <property type="entry name" value="P-loop containing nucleoside triphosphate hydrolases"/>
    <property type="match status" value="1"/>
</dbReference>
<keyword evidence="4" id="KW-0539">Nucleus</keyword>
<evidence type="ECO:0000256" key="2">
    <source>
        <dbReference type="ARBA" id="ARBA00022741"/>
    </source>
</evidence>
<dbReference type="GO" id="GO:0005524">
    <property type="term" value="F:ATP binding"/>
    <property type="evidence" value="ECO:0007669"/>
    <property type="project" value="UniProtKB-KW"/>
</dbReference>
<dbReference type="GO" id="GO:0140658">
    <property type="term" value="F:ATP-dependent chromatin remodeler activity"/>
    <property type="evidence" value="ECO:0007669"/>
    <property type="project" value="TreeGrafter"/>
</dbReference>
<keyword evidence="8" id="KW-1185">Reference proteome</keyword>
<dbReference type="GO" id="GO:0016887">
    <property type="term" value="F:ATP hydrolysis activity"/>
    <property type="evidence" value="ECO:0007669"/>
    <property type="project" value="TreeGrafter"/>
</dbReference>
<dbReference type="Pfam" id="PF00176">
    <property type="entry name" value="SNF2-rel_dom"/>
    <property type="match status" value="1"/>
</dbReference>
<dbReference type="PROSITE" id="PS51192">
    <property type="entry name" value="HELICASE_ATP_BIND_1"/>
    <property type="match status" value="1"/>
</dbReference>
<dbReference type="GO" id="GO:0042393">
    <property type="term" value="F:histone binding"/>
    <property type="evidence" value="ECO:0007669"/>
    <property type="project" value="TreeGrafter"/>
</dbReference>
<dbReference type="PANTHER" id="PTHR45623">
    <property type="entry name" value="CHROMODOMAIN-HELICASE-DNA-BINDING PROTEIN 3-RELATED-RELATED"/>
    <property type="match status" value="1"/>
</dbReference>
<dbReference type="InterPro" id="IPR016197">
    <property type="entry name" value="Chromo-like_dom_sf"/>
</dbReference>
<evidence type="ECO:0000313" key="8">
    <source>
        <dbReference type="Proteomes" id="UP000289340"/>
    </source>
</evidence>
<accession>A0A445GA50</accession>
<dbReference type="InterPro" id="IPR038718">
    <property type="entry name" value="SNF2-like_sf"/>
</dbReference>
<name>A0A445GA50_GLYSO</name>
<dbReference type="Pfam" id="PF00385">
    <property type="entry name" value="Chromo"/>
    <property type="match status" value="1"/>
</dbReference>
<organism evidence="7 8">
    <name type="scientific">Glycine soja</name>
    <name type="common">Wild soybean</name>
    <dbReference type="NCBI Taxonomy" id="3848"/>
    <lineage>
        <taxon>Eukaryota</taxon>
        <taxon>Viridiplantae</taxon>
        <taxon>Streptophyta</taxon>
        <taxon>Embryophyta</taxon>
        <taxon>Tracheophyta</taxon>
        <taxon>Spermatophyta</taxon>
        <taxon>Magnoliopsida</taxon>
        <taxon>eudicotyledons</taxon>
        <taxon>Gunneridae</taxon>
        <taxon>Pentapetalae</taxon>
        <taxon>rosids</taxon>
        <taxon>fabids</taxon>
        <taxon>Fabales</taxon>
        <taxon>Fabaceae</taxon>
        <taxon>Papilionoideae</taxon>
        <taxon>50 kb inversion clade</taxon>
        <taxon>NPAAA clade</taxon>
        <taxon>indigoferoid/millettioid clade</taxon>
        <taxon>Phaseoleae</taxon>
        <taxon>Glycine</taxon>
        <taxon>Glycine subgen. Soja</taxon>
    </lineage>
</organism>
<evidence type="ECO:0000313" key="7">
    <source>
        <dbReference type="EMBL" id="RZB58018.1"/>
    </source>
</evidence>
<dbReference type="InterPro" id="IPR023780">
    <property type="entry name" value="Chromo_domain"/>
</dbReference>
<dbReference type="InterPro" id="IPR000330">
    <property type="entry name" value="SNF2_N"/>
</dbReference>
<proteinExistence type="predicted"/>
<evidence type="ECO:0000259" key="5">
    <source>
        <dbReference type="PROSITE" id="PS50013"/>
    </source>
</evidence>
<dbReference type="GO" id="GO:0003677">
    <property type="term" value="F:DNA binding"/>
    <property type="evidence" value="ECO:0007669"/>
    <property type="project" value="TreeGrafter"/>
</dbReference>
<feature type="domain" description="Chromo" evidence="5">
    <location>
        <begin position="9"/>
        <end position="68"/>
    </location>
</feature>
<dbReference type="Gene3D" id="3.40.50.10810">
    <property type="entry name" value="Tandem AAA-ATPase domain"/>
    <property type="match status" value="1"/>
</dbReference>
<dbReference type="GO" id="GO:0003682">
    <property type="term" value="F:chromatin binding"/>
    <property type="evidence" value="ECO:0007669"/>
    <property type="project" value="TreeGrafter"/>
</dbReference>
<dbReference type="EMBL" id="QZWG01000017">
    <property type="protein sequence ID" value="RZB58018.1"/>
    <property type="molecule type" value="Genomic_DNA"/>
</dbReference>